<organism evidence="1 2">
    <name type="scientific">Pedobacter lithocola</name>
    <dbReference type="NCBI Taxonomy" id="1908239"/>
    <lineage>
        <taxon>Bacteria</taxon>
        <taxon>Pseudomonadati</taxon>
        <taxon>Bacteroidota</taxon>
        <taxon>Sphingobacteriia</taxon>
        <taxon>Sphingobacteriales</taxon>
        <taxon>Sphingobacteriaceae</taxon>
        <taxon>Pedobacter</taxon>
    </lineage>
</organism>
<dbReference type="RefSeq" id="WP_378988726.1">
    <property type="nucleotide sequence ID" value="NZ_JBHSBW010000016.1"/>
</dbReference>
<comment type="caution">
    <text evidence="1">The sequence shown here is derived from an EMBL/GenBank/DDBJ whole genome shotgun (WGS) entry which is preliminary data.</text>
</comment>
<proteinExistence type="predicted"/>
<dbReference type="EMBL" id="JBHSBW010000016">
    <property type="protein sequence ID" value="MFC4213482.1"/>
    <property type="molecule type" value="Genomic_DNA"/>
</dbReference>
<gene>
    <name evidence="1" type="ORF">ACFOWA_19975</name>
</gene>
<evidence type="ECO:0000313" key="2">
    <source>
        <dbReference type="Proteomes" id="UP001595789"/>
    </source>
</evidence>
<protein>
    <submittedName>
        <fullName evidence="1">Uncharacterized protein</fullName>
    </submittedName>
</protein>
<keyword evidence="2" id="KW-1185">Reference proteome</keyword>
<sequence>MLSINPDFTIKDIDDDINALINQEIDGIIDSLKESGKFYVDRARAQTKSDGGFSNLTYNLRESIGYVLVADHQIIDVYFPPISNASGGAAKGEAYAREIATLVDDGELILIVVAGLEYAAFVEATEHDVISGSSMAFEKLLKSLLL</sequence>
<reference evidence="2" key="1">
    <citation type="journal article" date="2019" name="Int. J. Syst. Evol. Microbiol.">
        <title>The Global Catalogue of Microorganisms (GCM) 10K type strain sequencing project: providing services to taxonomists for standard genome sequencing and annotation.</title>
        <authorList>
            <consortium name="The Broad Institute Genomics Platform"/>
            <consortium name="The Broad Institute Genome Sequencing Center for Infectious Disease"/>
            <person name="Wu L."/>
            <person name="Ma J."/>
        </authorList>
    </citation>
    <scope>NUCLEOTIDE SEQUENCE [LARGE SCALE GENOMIC DNA]</scope>
    <source>
        <strain evidence="2">CCM 8691</strain>
    </source>
</reference>
<evidence type="ECO:0000313" key="1">
    <source>
        <dbReference type="EMBL" id="MFC4213482.1"/>
    </source>
</evidence>
<name>A0ABV8PHL6_9SPHI</name>
<accession>A0ABV8PHL6</accession>
<dbReference type="Proteomes" id="UP001595789">
    <property type="component" value="Unassembled WGS sequence"/>
</dbReference>